<feature type="compositionally biased region" description="Basic and acidic residues" evidence="1">
    <location>
        <begin position="106"/>
        <end position="115"/>
    </location>
</feature>
<dbReference type="PROSITE" id="PS51782">
    <property type="entry name" value="LYSM"/>
    <property type="match status" value="1"/>
</dbReference>
<feature type="region of interest" description="Disordered" evidence="1">
    <location>
        <begin position="1"/>
        <end position="30"/>
    </location>
</feature>
<keyword evidence="3" id="KW-1185">Reference proteome</keyword>
<dbReference type="InterPro" id="IPR045030">
    <property type="entry name" value="LYSM1-4"/>
</dbReference>
<comment type="caution">
    <text evidence="2">The sequence shown here is derived from an EMBL/GenBank/DDBJ whole genome shotgun (WGS) entry which is preliminary data.</text>
</comment>
<dbReference type="PANTHER" id="PTHR20932:SF8">
    <property type="entry name" value="LD22649P"/>
    <property type="match status" value="1"/>
</dbReference>
<dbReference type="SUPFAM" id="SSF54106">
    <property type="entry name" value="LysM domain"/>
    <property type="match status" value="1"/>
</dbReference>
<evidence type="ECO:0000313" key="2">
    <source>
        <dbReference type="EMBL" id="CAB4025528.1"/>
    </source>
</evidence>
<evidence type="ECO:0000313" key="3">
    <source>
        <dbReference type="Proteomes" id="UP001152795"/>
    </source>
</evidence>
<dbReference type="InterPro" id="IPR036779">
    <property type="entry name" value="LysM_dom_sf"/>
</dbReference>
<reference evidence="2" key="1">
    <citation type="submission" date="2020-04" db="EMBL/GenBank/DDBJ databases">
        <authorList>
            <person name="Alioto T."/>
            <person name="Alioto T."/>
            <person name="Gomez Garrido J."/>
        </authorList>
    </citation>
    <scope>NUCLEOTIDE SEQUENCE</scope>
    <source>
        <strain evidence="2">A484AB</strain>
    </source>
</reference>
<dbReference type="OrthoDB" id="2107166at2759"/>
<dbReference type="InterPro" id="IPR018392">
    <property type="entry name" value="LysM"/>
</dbReference>
<name>A0A7D9L4F2_PARCT</name>
<gene>
    <name evidence="2" type="ORF">PACLA_8A063909</name>
</gene>
<dbReference type="SMART" id="SM00257">
    <property type="entry name" value="LysM"/>
    <property type="match status" value="1"/>
</dbReference>
<organism evidence="2 3">
    <name type="scientific">Paramuricea clavata</name>
    <name type="common">Red gorgonian</name>
    <name type="synonym">Violescent sea-whip</name>
    <dbReference type="NCBI Taxonomy" id="317549"/>
    <lineage>
        <taxon>Eukaryota</taxon>
        <taxon>Metazoa</taxon>
        <taxon>Cnidaria</taxon>
        <taxon>Anthozoa</taxon>
        <taxon>Octocorallia</taxon>
        <taxon>Malacalcyonacea</taxon>
        <taxon>Plexauridae</taxon>
        <taxon>Paramuricea</taxon>
    </lineage>
</organism>
<sequence length="228" mass="25646">MEPERRNIKETSSLSQSRKGPKTCYGATRNPENTADYKLVTHNLTLSDTLQGLAIKYDVTVELIRRVNKLWTNDNIHIFKTINIPVKLTFDNGESTLNNDIPGTSRDTKLHRPQECDSEESVDSGVHEVNHGDISIDIEGHSRIASEGSRTNKGASSNSEDSLNSFLKKLDSEMKASIQKAKKQRYDAGFKILGVFLNFRVCTCQVPRIANTWCLLCLPTIDYVCSYF</sequence>
<feature type="region of interest" description="Disordered" evidence="1">
    <location>
        <begin position="99"/>
        <end position="123"/>
    </location>
</feature>
<evidence type="ECO:0000256" key="1">
    <source>
        <dbReference type="SAM" id="MobiDB-lite"/>
    </source>
</evidence>
<dbReference type="PANTHER" id="PTHR20932">
    <property type="entry name" value="LYSM AND PUTATIVE PEPTIDOGLYCAN-BINDING DOMAIN-CONTAINING PROTEIN"/>
    <property type="match status" value="1"/>
</dbReference>
<dbReference type="Gene3D" id="3.10.350.10">
    <property type="entry name" value="LysM domain"/>
    <property type="match status" value="1"/>
</dbReference>
<dbReference type="Proteomes" id="UP001152795">
    <property type="component" value="Unassembled WGS sequence"/>
</dbReference>
<accession>A0A7D9L4F2</accession>
<protein>
    <submittedName>
        <fullName evidence="2">Uncharacterized protein</fullName>
    </submittedName>
</protein>
<dbReference type="AlphaFoldDB" id="A0A7D9L4F2"/>
<dbReference type="Pfam" id="PF01476">
    <property type="entry name" value="LysM"/>
    <property type="match status" value="1"/>
</dbReference>
<dbReference type="EMBL" id="CACRXK020013655">
    <property type="protein sequence ID" value="CAB4025528.1"/>
    <property type="molecule type" value="Genomic_DNA"/>
</dbReference>
<proteinExistence type="predicted"/>